<comment type="caution">
    <text evidence="8">The sequence shown here is derived from an EMBL/GenBank/DDBJ whole genome shotgun (WGS) entry which is preliminary data.</text>
</comment>
<protein>
    <recommendedName>
        <fullName evidence="2 4">Acylphosphatase</fullName>
        <ecNumber evidence="2 4">3.6.1.7</ecNumber>
    </recommendedName>
</protein>
<dbReference type="EC" id="3.6.1.7" evidence="2 4"/>
<dbReference type="InterPro" id="IPR001792">
    <property type="entry name" value="Acylphosphatase-like_dom"/>
</dbReference>
<dbReference type="PROSITE" id="PS51160">
    <property type="entry name" value="ACYLPHOSPHATASE_3"/>
    <property type="match status" value="1"/>
</dbReference>
<reference evidence="8 9" key="1">
    <citation type="submission" date="2021-05" db="EMBL/GenBank/DDBJ databases">
        <title>The draft genome of Geobacter luticola JCM 17780.</title>
        <authorList>
            <person name="Xu Z."/>
            <person name="Masuda Y."/>
            <person name="Itoh H."/>
            <person name="Senoo K."/>
        </authorList>
    </citation>
    <scope>NUCLEOTIDE SEQUENCE [LARGE SCALE GENOMIC DNA]</scope>
    <source>
        <strain evidence="8 9">JCM 17780</strain>
    </source>
</reference>
<dbReference type="NCBIfam" id="NF011011">
    <property type="entry name" value="PRK14438.1"/>
    <property type="match status" value="1"/>
</dbReference>
<evidence type="ECO:0000256" key="6">
    <source>
        <dbReference type="RuleBase" id="RU004168"/>
    </source>
</evidence>
<dbReference type="GO" id="GO:0003998">
    <property type="term" value="F:acylphosphatase activity"/>
    <property type="evidence" value="ECO:0007669"/>
    <property type="project" value="UniProtKB-EC"/>
</dbReference>
<gene>
    <name evidence="8" type="ORF">KI810_11675</name>
</gene>
<proteinExistence type="inferred from homology"/>
<accession>A0ABS5SEC4</accession>
<dbReference type="RefSeq" id="WP_214175725.1">
    <property type="nucleotide sequence ID" value="NZ_JAHCVK010000005.1"/>
</dbReference>
<dbReference type="EMBL" id="JAHCVK010000005">
    <property type="protein sequence ID" value="MBT0653718.1"/>
    <property type="molecule type" value="Genomic_DNA"/>
</dbReference>
<keyword evidence="4 5" id="KW-0378">Hydrolase</keyword>
<feature type="domain" description="Acylphosphatase-like" evidence="7">
    <location>
        <begin position="4"/>
        <end position="91"/>
    </location>
</feature>
<comment type="catalytic activity">
    <reaction evidence="3 4 5">
        <text>an acyl phosphate + H2O = a carboxylate + phosphate + H(+)</text>
        <dbReference type="Rhea" id="RHEA:14965"/>
        <dbReference type="ChEBI" id="CHEBI:15377"/>
        <dbReference type="ChEBI" id="CHEBI:15378"/>
        <dbReference type="ChEBI" id="CHEBI:29067"/>
        <dbReference type="ChEBI" id="CHEBI:43474"/>
        <dbReference type="ChEBI" id="CHEBI:59918"/>
        <dbReference type="EC" id="3.6.1.7"/>
    </reaction>
</comment>
<evidence type="ECO:0000256" key="2">
    <source>
        <dbReference type="ARBA" id="ARBA00012150"/>
    </source>
</evidence>
<dbReference type="Pfam" id="PF00708">
    <property type="entry name" value="Acylphosphatase"/>
    <property type="match status" value="1"/>
</dbReference>
<dbReference type="PANTHER" id="PTHR47268">
    <property type="entry name" value="ACYLPHOSPHATASE"/>
    <property type="match status" value="1"/>
</dbReference>
<dbReference type="Proteomes" id="UP000756860">
    <property type="component" value="Unassembled WGS sequence"/>
</dbReference>
<feature type="active site" evidence="4">
    <location>
        <position position="37"/>
    </location>
</feature>
<name>A0ABS5SEC4_9BACT</name>
<evidence type="ECO:0000313" key="9">
    <source>
        <dbReference type="Proteomes" id="UP000756860"/>
    </source>
</evidence>
<evidence type="ECO:0000256" key="1">
    <source>
        <dbReference type="ARBA" id="ARBA00005614"/>
    </source>
</evidence>
<evidence type="ECO:0000256" key="3">
    <source>
        <dbReference type="ARBA" id="ARBA00047645"/>
    </source>
</evidence>
<dbReference type="PROSITE" id="PS00151">
    <property type="entry name" value="ACYLPHOSPHATASE_2"/>
    <property type="match status" value="1"/>
</dbReference>
<evidence type="ECO:0000256" key="5">
    <source>
        <dbReference type="RuleBase" id="RU000553"/>
    </source>
</evidence>
<sequence>MKIRTMVIVKGIVQGVNFRHFTRQNALRFDVKGWVQNLPDGSVEGCFEGEESNVRSLVEWCRMGPSASRVDEVQVARGEYTGEFDDFAIRR</sequence>
<comment type="similarity">
    <text evidence="1 6">Belongs to the acylphosphatase family.</text>
</comment>
<dbReference type="Gene3D" id="3.30.70.100">
    <property type="match status" value="1"/>
</dbReference>
<evidence type="ECO:0000256" key="4">
    <source>
        <dbReference type="PROSITE-ProRule" id="PRU00520"/>
    </source>
</evidence>
<feature type="active site" evidence="4">
    <location>
        <position position="19"/>
    </location>
</feature>
<organism evidence="8 9">
    <name type="scientific">Geomobilimonas luticola</name>
    <dbReference type="NCBI Taxonomy" id="1114878"/>
    <lineage>
        <taxon>Bacteria</taxon>
        <taxon>Pseudomonadati</taxon>
        <taxon>Thermodesulfobacteriota</taxon>
        <taxon>Desulfuromonadia</taxon>
        <taxon>Geobacterales</taxon>
        <taxon>Geobacteraceae</taxon>
        <taxon>Geomobilimonas</taxon>
    </lineage>
</organism>
<evidence type="ECO:0000313" key="8">
    <source>
        <dbReference type="EMBL" id="MBT0653718.1"/>
    </source>
</evidence>
<evidence type="ECO:0000259" key="7">
    <source>
        <dbReference type="PROSITE" id="PS51160"/>
    </source>
</evidence>
<keyword evidence="9" id="KW-1185">Reference proteome</keyword>
<dbReference type="InterPro" id="IPR036046">
    <property type="entry name" value="Acylphosphatase-like_dom_sf"/>
</dbReference>
<dbReference type="InterPro" id="IPR017968">
    <property type="entry name" value="Acylphosphatase_CS"/>
</dbReference>
<dbReference type="PANTHER" id="PTHR47268:SF4">
    <property type="entry name" value="ACYLPHOSPHATASE"/>
    <property type="match status" value="1"/>
</dbReference>
<dbReference type="InterPro" id="IPR020456">
    <property type="entry name" value="Acylphosphatase"/>
</dbReference>
<dbReference type="SUPFAM" id="SSF54975">
    <property type="entry name" value="Acylphosphatase/BLUF domain-like"/>
    <property type="match status" value="1"/>
</dbReference>
<dbReference type="PROSITE" id="PS00150">
    <property type="entry name" value="ACYLPHOSPHATASE_1"/>
    <property type="match status" value="1"/>
</dbReference>